<name>A0A3P3XIH9_9SPIR</name>
<keyword evidence="3" id="KW-0067">ATP-binding</keyword>
<dbReference type="PROSITE" id="PS50975">
    <property type="entry name" value="ATP_GRASP"/>
    <property type="match status" value="1"/>
</dbReference>
<protein>
    <submittedName>
        <fullName evidence="5">Putative D-alanine--D-alanine ligase</fullName>
        <ecNumber evidence="5">6.3.2.4</ecNumber>
    </submittedName>
</protein>
<keyword evidence="3" id="KW-0547">Nucleotide-binding</keyword>
<reference evidence="5" key="1">
    <citation type="submission" date="2017-02" db="EMBL/GenBank/DDBJ databases">
        <authorList>
            <person name="Regsiter A."/>
            <person name="William W."/>
        </authorList>
    </citation>
    <scope>NUCLEOTIDE SEQUENCE</scope>
    <source>
        <strain evidence="5">Bib</strain>
    </source>
</reference>
<dbReference type="InterPro" id="IPR011761">
    <property type="entry name" value="ATP-grasp"/>
</dbReference>
<dbReference type="SUPFAM" id="SSF56059">
    <property type="entry name" value="Glutathione synthetase ATP-binding domain-like"/>
    <property type="match status" value="1"/>
</dbReference>
<feature type="domain" description="ATP-grasp" evidence="4">
    <location>
        <begin position="109"/>
        <end position="318"/>
    </location>
</feature>
<dbReference type="AlphaFoldDB" id="A0A3P3XIH9"/>
<dbReference type="Gene3D" id="3.30.1490.20">
    <property type="entry name" value="ATP-grasp fold, A domain"/>
    <property type="match status" value="1"/>
</dbReference>
<evidence type="ECO:0000256" key="3">
    <source>
        <dbReference type="PROSITE-ProRule" id="PRU00409"/>
    </source>
</evidence>
<proteinExistence type="inferred from homology"/>
<dbReference type="InterPro" id="IPR011095">
    <property type="entry name" value="Dala_Dala_lig_C"/>
</dbReference>
<sequence length="364" mass="40577">MRLQIIMKKKTDRKIAVENEVRYARMTGIYNGAGFEAYFSYAANINDLETIIRENLPDLVLCGIDHLPEEKDGITVSTNVHGWFESHNVLYIGSDPEVIERALSKASLKRKWEADGIRTPPFVHVEAGEAGLKEGIQKLKVLDAFPYIIKPENLGNSKGIDENSIAWNVDELSRVLARMISLYSGHILVEHYLGAYPDVKEITCAMIQGQGAMQCMPAFLGLAQPKRFHLITSDDKDGHHTVMSPLEPEQMERFVPFAQSAFESAGVRDYARGDFFFADGKFWAIEINGQPMIPDRWFEEAAGFDGISEAQYLVGIVAAGYRRLRAQGKLTSAFPAGARALLERTRLAEDLSAETPHKGGLQDV</sequence>
<dbReference type="PANTHER" id="PTHR23132">
    <property type="entry name" value="D-ALANINE--D-ALANINE LIGASE"/>
    <property type="match status" value="1"/>
</dbReference>
<dbReference type="GO" id="GO:0005524">
    <property type="term" value="F:ATP binding"/>
    <property type="evidence" value="ECO:0007669"/>
    <property type="project" value="UniProtKB-UniRule"/>
</dbReference>
<keyword evidence="2 5" id="KW-0436">Ligase</keyword>
<gene>
    <name evidence="5" type="ORF">SPIROBIBN47_260033</name>
</gene>
<dbReference type="PANTHER" id="PTHR23132:SF23">
    <property type="entry name" value="D-ALANINE--D-ALANINE LIGASE B"/>
    <property type="match status" value="1"/>
</dbReference>
<accession>A0A3P3XIH9</accession>
<dbReference type="Gene3D" id="3.30.470.20">
    <property type="entry name" value="ATP-grasp fold, B domain"/>
    <property type="match status" value="1"/>
</dbReference>
<evidence type="ECO:0000313" key="5">
    <source>
        <dbReference type="EMBL" id="SLM12733.1"/>
    </source>
</evidence>
<dbReference type="InterPro" id="IPR013815">
    <property type="entry name" value="ATP_grasp_subdomain_1"/>
</dbReference>
<dbReference type="Pfam" id="PF07478">
    <property type="entry name" value="Dala_Dala_lig_C"/>
    <property type="match status" value="1"/>
</dbReference>
<evidence type="ECO:0000256" key="2">
    <source>
        <dbReference type="ARBA" id="ARBA00022598"/>
    </source>
</evidence>
<evidence type="ECO:0000256" key="1">
    <source>
        <dbReference type="ARBA" id="ARBA00010871"/>
    </source>
</evidence>
<dbReference type="EMBL" id="FWDM01000019">
    <property type="protein sequence ID" value="SLM12733.1"/>
    <property type="molecule type" value="Genomic_DNA"/>
</dbReference>
<dbReference type="GO" id="GO:0008716">
    <property type="term" value="F:D-alanine-D-alanine ligase activity"/>
    <property type="evidence" value="ECO:0007669"/>
    <property type="project" value="UniProtKB-EC"/>
</dbReference>
<comment type="similarity">
    <text evidence="1">Belongs to the D-alanine--D-alanine ligase family.</text>
</comment>
<organism evidence="5">
    <name type="scientific">uncultured spirochete</name>
    <dbReference type="NCBI Taxonomy" id="156406"/>
    <lineage>
        <taxon>Bacteria</taxon>
        <taxon>Pseudomonadati</taxon>
        <taxon>Spirochaetota</taxon>
        <taxon>Spirochaetia</taxon>
        <taxon>Spirochaetales</taxon>
        <taxon>environmental samples</taxon>
    </lineage>
</organism>
<dbReference type="EC" id="6.3.2.4" evidence="5"/>
<evidence type="ECO:0000259" key="4">
    <source>
        <dbReference type="PROSITE" id="PS50975"/>
    </source>
</evidence>
<dbReference type="GO" id="GO:0046872">
    <property type="term" value="F:metal ion binding"/>
    <property type="evidence" value="ECO:0007669"/>
    <property type="project" value="InterPro"/>
</dbReference>